<gene>
    <name evidence="1" type="ORF">X975_16505</name>
</gene>
<evidence type="ECO:0000313" key="2">
    <source>
        <dbReference type="Proteomes" id="UP000054359"/>
    </source>
</evidence>
<dbReference type="EMBL" id="KK121203">
    <property type="protein sequence ID" value="KFM79958.1"/>
    <property type="molecule type" value="Genomic_DNA"/>
</dbReference>
<name>A0A087URG9_STEMI</name>
<sequence length="80" mass="9647">MLFSMFRFQTTQNLCMECIEIVVPFLKHRCRVRLLLARTVVLFDRQDEDLFSKEYSEISRPQSERLVENRCYLAEVPQET</sequence>
<proteinExistence type="predicted"/>
<feature type="non-terminal residue" evidence="1">
    <location>
        <position position="80"/>
    </location>
</feature>
<keyword evidence="2" id="KW-1185">Reference proteome</keyword>
<evidence type="ECO:0000313" key="1">
    <source>
        <dbReference type="EMBL" id="KFM79958.1"/>
    </source>
</evidence>
<protein>
    <submittedName>
        <fullName evidence="1">Uncharacterized protein</fullName>
    </submittedName>
</protein>
<organism evidence="1 2">
    <name type="scientific">Stegodyphus mimosarum</name>
    <name type="common">African social velvet spider</name>
    <dbReference type="NCBI Taxonomy" id="407821"/>
    <lineage>
        <taxon>Eukaryota</taxon>
        <taxon>Metazoa</taxon>
        <taxon>Ecdysozoa</taxon>
        <taxon>Arthropoda</taxon>
        <taxon>Chelicerata</taxon>
        <taxon>Arachnida</taxon>
        <taxon>Araneae</taxon>
        <taxon>Araneomorphae</taxon>
        <taxon>Entelegynae</taxon>
        <taxon>Eresoidea</taxon>
        <taxon>Eresidae</taxon>
        <taxon>Stegodyphus</taxon>
    </lineage>
</organism>
<reference evidence="1 2" key="1">
    <citation type="submission" date="2013-11" db="EMBL/GenBank/DDBJ databases">
        <title>Genome sequencing of Stegodyphus mimosarum.</title>
        <authorList>
            <person name="Bechsgaard J."/>
        </authorList>
    </citation>
    <scope>NUCLEOTIDE SEQUENCE [LARGE SCALE GENOMIC DNA]</scope>
</reference>
<accession>A0A087URG9</accession>
<dbReference type="AlphaFoldDB" id="A0A087URG9"/>
<dbReference type="Proteomes" id="UP000054359">
    <property type="component" value="Unassembled WGS sequence"/>
</dbReference>